<feature type="domain" description="Anti-sigma-K factor RskA N-terminal" evidence="13">
    <location>
        <begin position="5"/>
        <end position="47"/>
    </location>
</feature>
<keyword evidence="5 11" id="KW-1133">Transmembrane helix</keyword>
<accession>A0ABV8LRL2</accession>
<evidence type="ECO:0000256" key="9">
    <source>
        <dbReference type="ARBA" id="ARBA00029829"/>
    </source>
</evidence>
<feature type="domain" description="Anti-sigma K factor RskA C-terminal" evidence="12">
    <location>
        <begin position="100"/>
        <end position="240"/>
    </location>
</feature>
<evidence type="ECO:0000256" key="7">
    <source>
        <dbReference type="ARBA" id="ARBA00023136"/>
    </source>
</evidence>
<keyword evidence="8" id="KW-0804">Transcription</keyword>
<dbReference type="InterPro" id="IPR041916">
    <property type="entry name" value="Anti_sigma_zinc_sf"/>
</dbReference>
<evidence type="ECO:0000259" key="12">
    <source>
        <dbReference type="Pfam" id="PF10099"/>
    </source>
</evidence>
<keyword evidence="3" id="KW-1003">Cell membrane</keyword>
<keyword evidence="6" id="KW-0805">Transcription regulation</keyword>
<dbReference type="Pfam" id="PF22618">
    <property type="entry name" value="RskA_N"/>
    <property type="match status" value="1"/>
</dbReference>
<dbReference type="Proteomes" id="UP001595816">
    <property type="component" value="Unassembled WGS sequence"/>
</dbReference>
<dbReference type="InterPro" id="IPR018764">
    <property type="entry name" value="RskA_C"/>
</dbReference>
<dbReference type="EMBL" id="JBHSAY010000009">
    <property type="protein sequence ID" value="MFC4133101.1"/>
    <property type="molecule type" value="Genomic_DNA"/>
</dbReference>
<evidence type="ECO:0000256" key="4">
    <source>
        <dbReference type="ARBA" id="ARBA00022692"/>
    </source>
</evidence>
<evidence type="ECO:0000256" key="3">
    <source>
        <dbReference type="ARBA" id="ARBA00022475"/>
    </source>
</evidence>
<comment type="subcellular location">
    <subcellularLocation>
        <location evidence="2">Cell membrane</location>
    </subcellularLocation>
    <subcellularLocation>
        <location evidence="1">Membrane</location>
        <topology evidence="1">Single-pass membrane protein</topology>
    </subcellularLocation>
</comment>
<sequence length="247" mass="26061">MTADLHALSGAYALDALDDAERTAFSRHLDECEPCRTEVAGFHEVAANLGEPYEAPPASMRADVLTAIKQTPQLPRQRQAPIVVRIPPLKSAERWRRAALAIAATAVLAVGGLYAVLNHQLSAQQNQVQTLKSERDRIYAVMNARDVVMKGADMPDGGRIAAAVSASEHGGVAMLAGLRQPPAGQTYQMWVFTNGTPTSAAILPVGIEGGTLAFDWQPGSTAFGITREPVGGSPAPTMAPLATVNLS</sequence>
<dbReference type="InterPro" id="IPR053877">
    <property type="entry name" value="RskA_N"/>
</dbReference>
<reference evidence="15" key="1">
    <citation type="journal article" date="2019" name="Int. J. Syst. Evol. Microbiol.">
        <title>The Global Catalogue of Microorganisms (GCM) 10K type strain sequencing project: providing services to taxonomists for standard genome sequencing and annotation.</title>
        <authorList>
            <consortium name="The Broad Institute Genomics Platform"/>
            <consortium name="The Broad Institute Genome Sequencing Center for Infectious Disease"/>
            <person name="Wu L."/>
            <person name="Ma J."/>
        </authorList>
    </citation>
    <scope>NUCLEOTIDE SEQUENCE [LARGE SCALE GENOMIC DNA]</scope>
    <source>
        <strain evidence="15">CGMCC 4.7289</strain>
    </source>
</reference>
<evidence type="ECO:0000256" key="8">
    <source>
        <dbReference type="ARBA" id="ARBA00023163"/>
    </source>
</evidence>
<evidence type="ECO:0000256" key="10">
    <source>
        <dbReference type="ARBA" id="ARBA00030803"/>
    </source>
</evidence>
<evidence type="ECO:0000256" key="11">
    <source>
        <dbReference type="SAM" id="Phobius"/>
    </source>
</evidence>
<dbReference type="PANTHER" id="PTHR37461:SF1">
    <property type="entry name" value="ANTI-SIGMA-K FACTOR RSKA"/>
    <property type="match status" value="1"/>
</dbReference>
<protein>
    <recommendedName>
        <fullName evidence="10">Regulator of SigK</fullName>
    </recommendedName>
    <alternativeName>
        <fullName evidence="9">Sigma-K anti-sigma factor RskA</fullName>
    </alternativeName>
</protein>
<proteinExistence type="predicted"/>
<evidence type="ECO:0000256" key="2">
    <source>
        <dbReference type="ARBA" id="ARBA00004236"/>
    </source>
</evidence>
<name>A0ABV8LRL2_9ACTN</name>
<dbReference type="RefSeq" id="WP_253751747.1">
    <property type="nucleotide sequence ID" value="NZ_JAMZDZ010000001.1"/>
</dbReference>
<evidence type="ECO:0000313" key="15">
    <source>
        <dbReference type="Proteomes" id="UP001595816"/>
    </source>
</evidence>
<evidence type="ECO:0000259" key="13">
    <source>
        <dbReference type="Pfam" id="PF22618"/>
    </source>
</evidence>
<keyword evidence="4 11" id="KW-0812">Transmembrane</keyword>
<evidence type="ECO:0000256" key="6">
    <source>
        <dbReference type="ARBA" id="ARBA00023015"/>
    </source>
</evidence>
<keyword evidence="7 11" id="KW-0472">Membrane</keyword>
<dbReference type="Gene3D" id="1.10.10.1320">
    <property type="entry name" value="Anti-sigma factor, zinc-finger domain"/>
    <property type="match status" value="1"/>
</dbReference>
<organism evidence="14 15">
    <name type="scientific">Hamadaea flava</name>
    <dbReference type="NCBI Taxonomy" id="1742688"/>
    <lineage>
        <taxon>Bacteria</taxon>
        <taxon>Bacillati</taxon>
        <taxon>Actinomycetota</taxon>
        <taxon>Actinomycetes</taxon>
        <taxon>Micromonosporales</taxon>
        <taxon>Micromonosporaceae</taxon>
        <taxon>Hamadaea</taxon>
    </lineage>
</organism>
<keyword evidence="15" id="KW-1185">Reference proteome</keyword>
<dbReference type="InterPro" id="IPR051474">
    <property type="entry name" value="Anti-sigma-K/W_factor"/>
</dbReference>
<comment type="caution">
    <text evidence="14">The sequence shown here is derived from an EMBL/GenBank/DDBJ whole genome shotgun (WGS) entry which is preliminary data.</text>
</comment>
<feature type="transmembrane region" description="Helical" evidence="11">
    <location>
        <begin position="98"/>
        <end position="117"/>
    </location>
</feature>
<dbReference type="PANTHER" id="PTHR37461">
    <property type="entry name" value="ANTI-SIGMA-K FACTOR RSKA"/>
    <property type="match status" value="1"/>
</dbReference>
<evidence type="ECO:0000256" key="5">
    <source>
        <dbReference type="ARBA" id="ARBA00022989"/>
    </source>
</evidence>
<gene>
    <name evidence="14" type="ORF">ACFOZ4_21010</name>
</gene>
<dbReference type="Pfam" id="PF10099">
    <property type="entry name" value="RskA_C"/>
    <property type="match status" value="1"/>
</dbReference>
<evidence type="ECO:0000313" key="14">
    <source>
        <dbReference type="EMBL" id="MFC4133101.1"/>
    </source>
</evidence>
<evidence type="ECO:0000256" key="1">
    <source>
        <dbReference type="ARBA" id="ARBA00004167"/>
    </source>
</evidence>